<evidence type="ECO:0000313" key="3">
    <source>
        <dbReference type="Proteomes" id="UP000790347"/>
    </source>
</evidence>
<name>A0A922HYA7_DERFA</name>
<evidence type="ECO:0000313" key="1">
    <source>
        <dbReference type="EMBL" id="KAH7644797.1"/>
    </source>
</evidence>
<gene>
    <name evidence="2" type="ORF">DERF_010386</name>
    <name evidence="1" type="ORF">HUG17_0335</name>
</gene>
<proteinExistence type="predicted"/>
<reference evidence="1" key="3">
    <citation type="journal article" date="2021" name="World Allergy Organ. J.">
        <title>Chromosome-level assembly of Dermatophagoides farinae genome and transcriptome reveals two novel allergens Der f 37 and Der f 39.</title>
        <authorList>
            <person name="Chen J."/>
            <person name="Cai Z."/>
            <person name="Fan D."/>
            <person name="Hu J."/>
            <person name="Hou Y."/>
            <person name="He Y."/>
            <person name="Zhang Z."/>
            <person name="Zhao Z."/>
            <person name="Gao P."/>
            <person name="Hu W."/>
            <person name="Sun J."/>
            <person name="Li J."/>
            <person name="Ji K."/>
        </authorList>
    </citation>
    <scope>NUCLEOTIDE SEQUENCE</scope>
    <source>
        <strain evidence="1">JKM2019</strain>
    </source>
</reference>
<reference evidence="2" key="1">
    <citation type="submission" date="2013-05" db="EMBL/GenBank/DDBJ databases">
        <authorList>
            <person name="Yim A.K.Y."/>
            <person name="Chan T.F."/>
            <person name="Ji K.M."/>
            <person name="Liu X.Y."/>
            <person name="Zhou J.W."/>
            <person name="Li R.Q."/>
            <person name="Yang K.Y."/>
            <person name="Li J."/>
            <person name="Li M."/>
            <person name="Law P.T.W."/>
            <person name="Wu Y.L."/>
            <person name="Cai Z.L."/>
            <person name="Qin H."/>
            <person name="Bao Y."/>
            <person name="Leung R.K.K."/>
            <person name="Ng P.K.S."/>
            <person name="Zou J."/>
            <person name="Zhong X.J."/>
            <person name="Ran P.X."/>
            <person name="Zhong N.S."/>
            <person name="Liu Z.G."/>
            <person name="Tsui S.K.W."/>
        </authorList>
    </citation>
    <scope>NUCLEOTIDE SEQUENCE</scope>
    <source>
        <strain evidence="2">Derf</strain>
        <tissue evidence="2">Whole organism</tissue>
    </source>
</reference>
<keyword evidence="3" id="KW-1185">Reference proteome</keyword>
<reference evidence="1" key="2">
    <citation type="submission" date="2020-06" db="EMBL/GenBank/DDBJ databases">
        <authorList>
            <person name="Ji K."/>
            <person name="Li J."/>
        </authorList>
    </citation>
    <scope>NUCLEOTIDE SEQUENCE</scope>
    <source>
        <strain evidence="1">JKM2019</strain>
        <tissue evidence="1">Whole body</tissue>
    </source>
</reference>
<evidence type="ECO:0000313" key="2">
    <source>
        <dbReference type="EMBL" id="KAH9511968.1"/>
    </source>
</evidence>
<dbReference type="AlphaFoldDB" id="A0A922HYA7"/>
<dbReference type="Proteomes" id="UP000790347">
    <property type="component" value="Unassembled WGS sequence"/>
</dbReference>
<dbReference type="EMBL" id="SDOV01000001">
    <property type="protein sequence ID" value="KAH7644797.1"/>
    <property type="molecule type" value="Genomic_DNA"/>
</dbReference>
<sequence>MIDPSNRETSEQHDQAMIDPPIHEISAHDQEIQEMIAASEIPMICDNEQMDSENQDYSNSVYDDPEELETIQEIFKESFDFIADSNSCSYYSSNIAILPDDEKKFIDKFLAELIQVKVNKSIPDKHVVEIGNVIAKYFIKAREKKNMFQI</sequence>
<reference evidence="2" key="4">
    <citation type="journal article" date="2022" name="Res Sq">
        <title>Comparative Genomics Reveals Insights into the Divergent Evolution of Astigmatic Mites and Household Pest Adaptations.</title>
        <authorList>
            <person name="Xiong Q."/>
            <person name="Wan A.T.-Y."/>
            <person name="Liu X.-Y."/>
            <person name="Fung C.S.-H."/>
            <person name="Xiao X."/>
            <person name="Malainual N."/>
            <person name="Hou J."/>
            <person name="Wang L."/>
            <person name="Wang M."/>
            <person name="Yang K."/>
            <person name="Cui Y."/>
            <person name="Leung E."/>
            <person name="Nong W."/>
            <person name="Shin S.-K."/>
            <person name="Au S."/>
            <person name="Jeong K.Y."/>
            <person name="Chew F.T."/>
            <person name="Hui J."/>
            <person name="Leung T.F."/>
            <person name="Tungtrongchitr A."/>
            <person name="Zhong N."/>
            <person name="Liu Z."/>
            <person name="Tsui S."/>
        </authorList>
    </citation>
    <scope>NUCLEOTIDE SEQUENCE</scope>
    <source>
        <strain evidence="2">Derf</strain>
        <tissue evidence="2">Whole organism</tissue>
    </source>
</reference>
<accession>A0A922HYA7</accession>
<protein>
    <submittedName>
        <fullName evidence="2">Uncharacterized protein</fullName>
    </submittedName>
</protein>
<organism evidence="2 3">
    <name type="scientific">Dermatophagoides farinae</name>
    <name type="common">American house dust mite</name>
    <dbReference type="NCBI Taxonomy" id="6954"/>
    <lineage>
        <taxon>Eukaryota</taxon>
        <taxon>Metazoa</taxon>
        <taxon>Ecdysozoa</taxon>
        <taxon>Arthropoda</taxon>
        <taxon>Chelicerata</taxon>
        <taxon>Arachnida</taxon>
        <taxon>Acari</taxon>
        <taxon>Acariformes</taxon>
        <taxon>Sarcoptiformes</taxon>
        <taxon>Astigmata</taxon>
        <taxon>Psoroptidia</taxon>
        <taxon>Analgoidea</taxon>
        <taxon>Pyroglyphidae</taxon>
        <taxon>Dermatophagoidinae</taxon>
        <taxon>Dermatophagoides</taxon>
    </lineage>
</organism>
<comment type="caution">
    <text evidence="2">The sequence shown here is derived from an EMBL/GenBank/DDBJ whole genome shotgun (WGS) entry which is preliminary data.</text>
</comment>
<dbReference type="EMBL" id="ASGP02000004">
    <property type="protein sequence ID" value="KAH9511968.1"/>
    <property type="molecule type" value="Genomic_DNA"/>
</dbReference>
<dbReference type="Proteomes" id="UP000828236">
    <property type="component" value="Unassembled WGS sequence"/>
</dbReference>